<proteinExistence type="predicted"/>
<name>A0ABV8QKZ8_9GAMM</name>
<dbReference type="CDD" id="cd07573">
    <property type="entry name" value="CPA"/>
    <property type="match status" value="1"/>
</dbReference>
<evidence type="ECO:0000313" key="4">
    <source>
        <dbReference type="Proteomes" id="UP001595798"/>
    </source>
</evidence>
<evidence type="ECO:0000259" key="2">
    <source>
        <dbReference type="PROSITE" id="PS50263"/>
    </source>
</evidence>
<dbReference type="PROSITE" id="PS50263">
    <property type="entry name" value="CN_HYDROLASE"/>
    <property type="match status" value="1"/>
</dbReference>
<reference evidence="4" key="1">
    <citation type="journal article" date="2019" name="Int. J. Syst. Evol. Microbiol.">
        <title>The Global Catalogue of Microorganisms (GCM) 10K type strain sequencing project: providing services to taxonomists for standard genome sequencing and annotation.</title>
        <authorList>
            <consortium name="The Broad Institute Genomics Platform"/>
            <consortium name="The Broad Institute Genome Sequencing Center for Infectious Disease"/>
            <person name="Wu L."/>
            <person name="Ma J."/>
        </authorList>
    </citation>
    <scope>NUCLEOTIDE SEQUENCE [LARGE SCALE GENOMIC DNA]</scope>
    <source>
        <strain evidence="4">CECT 7297</strain>
    </source>
</reference>
<dbReference type="PANTHER" id="PTHR43674:SF2">
    <property type="entry name" value="BETA-UREIDOPROPIONASE"/>
    <property type="match status" value="1"/>
</dbReference>
<accession>A0ABV8QKZ8</accession>
<comment type="caution">
    <text evidence="3">The sequence shown here is derived from an EMBL/GenBank/DDBJ whole genome shotgun (WGS) entry which is preliminary data.</text>
</comment>
<dbReference type="InterPro" id="IPR050345">
    <property type="entry name" value="Aliph_Amidase/BUP"/>
</dbReference>
<sequence>MTGNRYLRVAAIQQTCSADKTASLDTPERLVRQAANEGAQLVVLQELHATHYFCQTEDTSTFDLAEPVPGPTTDRLGALAGELGVVLVGSVFERRMNGVYHNTAVVLETDGSLAGIYRKMHIPDDPGFYEKFYFTPGDAAFNDGRNGFTPIDTSVGRLGILVCWDQWYPEAARLMALAGAELLIYPTAIGWDTTDDPEEQARQLDAWVTVQRGHAVANGLPVIAPNRVGTEPDPSGQSAGIRFWGNSFICGPQGEILDRADDHQETILTVDIDQSRSESVRRLWPYLRDRRIDAYADILKRVRD</sequence>
<organism evidence="3 4">
    <name type="scientific">Marinobacter lacisalsi</name>
    <dbReference type="NCBI Taxonomy" id="475979"/>
    <lineage>
        <taxon>Bacteria</taxon>
        <taxon>Pseudomonadati</taxon>
        <taxon>Pseudomonadota</taxon>
        <taxon>Gammaproteobacteria</taxon>
        <taxon>Pseudomonadales</taxon>
        <taxon>Marinobacteraceae</taxon>
        <taxon>Marinobacter</taxon>
    </lineage>
</organism>
<protein>
    <submittedName>
        <fullName evidence="3">Carbon-nitrogen hydrolase</fullName>
    </submittedName>
</protein>
<dbReference type="Pfam" id="PF00795">
    <property type="entry name" value="CN_hydrolase"/>
    <property type="match status" value="1"/>
</dbReference>
<evidence type="ECO:0000313" key="3">
    <source>
        <dbReference type="EMBL" id="MFC4260407.1"/>
    </source>
</evidence>
<dbReference type="EMBL" id="JBHSDI010000056">
    <property type="protein sequence ID" value="MFC4260407.1"/>
    <property type="molecule type" value="Genomic_DNA"/>
</dbReference>
<dbReference type="GO" id="GO:0016787">
    <property type="term" value="F:hydrolase activity"/>
    <property type="evidence" value="ECO:0007669"/>
    <property type="project" value="UniProtKB-KW"/>
</dbReference>
<dbReference type="InterPro" id="IPR036526">
    <property type="entry name" value="C-N_Hydrolase_sf"/>
</dbReference>
<dbReference type="InterPro" id="IPR003010">
    <property type="entry name" value="C-N_Hydrolase"/>
</dbReference>
<evidence type="ECO:0000256" key="1">
    <source>
        <dbReference type="ARBA" id="ARBA00022801"/>
    </source>
</evidence>
<keyword evidence="4" id="KW-1185">Reference proteome</keyword>
<dbReference type="PANTHER" id="PTHR43674">
    <property type="entry name" value="NITRILASE C965.09-RELATED"/>
    <property type="match status" value="1"/>
</dbReference>
<keyword evidence="1 3" id="KW-0378">Hydrolase</keyword>
<gene>
    <name evidence="3" type="ORF">ACFOZ5_15415</name>
</gene>
<feature type="domain" description="CN hydrolase" evidence="2">
    <location>
        <begin position="7"/>
        <end position="274"/>
    </location>
</feature>
<dbReference type="RefSeq" id="WP_379888892.1">
    <property type="nucleotide sequence ID" value="NZ_JBHSDI010000056.1"/>
</dbReference>
<dbReference type="Proteomes" id="UP001595798">
    <property type="component" value="Unassembled WGS sequence"/>
</dbReference>
<dbReference type="SUPFAM" id="SSF56317">
    <property type="entry name" value="Carbon-nitrogen hydrolase"/>
    <property type="match status" value="1"/>
</dbReference>
<dbReference type="Gene3D" id="3.60.110.10">
    <property type="entry name" value="Carbon-nitrogen hydrolase"/>
    <property type="match status" value="1"/>
</dbReference>